<dbReference type="HOGENOM" id="CLU_049421_1_0_6"/>
<feature type="transmembrane region" description="Helical" evidence="6">
    <location>
        <begin position="20"/>
        <end position="39"/>
    </location>
</feature>
<comment type="pathway">
    <text evidence="6">Glycolipid biosynthesis; KDO(2)-lipid A biosynthesis; KDO(2)-lipid A from CMP-3-deoxy-D-manno-octulosonate and lipid IV(A): step 4/4.</text>
</comment>
<evidence type="ECO:0000256" key="1">
    <source>
        <dbReference type="ARBA" id="ARBA00022475"/>
    </source>
</evidence>
<dbReference type="EMBL" id="FPLJ01000084">
    <property type="protein sequence ID" value="SGY99562.1"/>
    <property type="molecule type" value="Genomic_DNA"/>
</dbReference>
<evidence type="ECO:0000256" key="3">
    <source>
        <dbReference type="ARBA" id="ARBA00022679"/>
    </source>
</evidence>
<evidence type="ECO:0000313" key="7">
    <source>
        <dbReference type="EMBL" id="SGY99562.1"/>
    </source>
</evidence>
<dbReference type="GO" id="GO:0016747">
    <property type="term" value="F:acyltransferase activity, transferring groups other than amino-acyl groups"/>
    <property type="evidence" value="ECO:0007669"/>
    <property type="project" value="InterPro"/>
</dbReference>
<dbReference type="InterPro" id="IPR011921">
    <property type="entry name" value="Lipid_A_MsbB"/>
</dbReference>
<comment type="catalytic activity">
    <reaction evidence="6">
        <text>an alpha-Kdo-(2-&gt;4)-alpha-Kdo-(2-&gt;6)-(acyl)-lipid IVA + a fatty acyl-[ACP] = an alpha-Kdo-(2-&gt;4)-alpha-Kdo-(2-&gt;6)-lipid A + holo-[ACP]</text>
        <dbReference type="Rhea" id="RHEA:69400"/>
        <dbReference type="Rhea" id="RHEA-COMP:9685"/>
        <dbReference type="Rhea" id="RHEA-COMP:14125"/>
        <dbReference type="ChEBI" id="CHEBI:64479"/>
        <dbReference type="ChEBI" id="CHEBI:138651"/>
        <dbReference type="ChEBI" id="CHEBI:176430"/>
        <dbReference type="ChEBI" id="CHEBI:176431"/>
        <dbReference type="EC" id="2.3.1.243"/>
    </reaction>
</comment>
<dbReference type="KEGG" id="mvs:MVIS_2077"/>
<dbReference type="OrthoDB" id="9803456at2"/>
<dbReference type="GO" id="GO:0009103">
    <property type="term" value="P:lipopolysaccharide biosynthetic process"/>
    <property type="evidence" value="ECO:0007669"/>
    <property type="project" value="UniProtKB-UniRule"/>
</dbReference>
<dbReference type="EMBL" id="FPLD01000113">
    <property type="protein sequence ID" value="SGZ14396.1"/>
    <property type="molecule type" value="Genomic_DNA"/>
</dbReference>
<evidence type="ECO:0000256" key="2">
    <source>
        <dbReference type="ARBA" id="ARBA00022519"/>
    </source>
</evidence>
<dbReference type="Proteomes" id="UP000183794">
    <property type="component" value="Unassembled WGS sequence"/>
</dbReference>
<evidence type="ECO:0000256" key="5">
    <source>
        <dbReference type="ARBA" id="ARBA00023315"/>
    </source>
</evidence>
<organism evidence="8 10">
    <name type="scientific">Moritella viscosa</name>
    <dbReference type="NCBI Taxonomy" id="80854"/>
    <lineage>
        <taxon>Bacteria</taxon>
        <taxon>Pseudomonadati</taxon>
        <taxon>Pseudomonadota</taxon>
        <taxon>Gammaproteobacteria</taxon>
        <taxon>Alteromonadales</taxon>
        <taxon>Moritellaceae</taxon>
        <taxon>Moritella</taxon>
    </lineage>
</organism>
<dbReference type="Pfam" id="PF03279">
    <property type="entry name" value="Lip_A_acyltrans"/>
    <property type="match status" value="1"/>
</dbReference>
<gene>
    <name evidence="6" type="primary">lpxM</name>
    <name evidence="7" type="ORF">MT2528_3871</name>
    <name evidence="8" type="ORF">NVI5450_4052</name>
</gene>
<keyword evidence="1 6" id="KW-1003">Cell membrane</keyword>
<dbReference type="NCBIfam" id="NF006507">
    <property type="entry name" value="PRK08943.1"/>
    <property type="match status" value="1"/>
</dbReference>
<keyword evidence="6" id="KW-1133">Transmembrane helix</keyword>
<dbReference type="GO" id="GO:0009276">
    <property type="term" value="C:Gram-negative-bacterium-type cell wall"/>
    <property type="evidence" value="ECO:0007669"/>
    <property type="project" value="InterPro"/>
</dbReference>
<dbReference type="GeneID" id="61297673"/>
<dbReference type="CDD" id="cd07984">
    <property type="entry name" value="LPLAT_LABLAT-like"/>
    <property type="match status" value="1"/>
</dbReference>
<evidence type="ECO:0000256" key="4">
    <source>
        <dbReference type="ARBA" id="ARBA00023136"/>
    </source>
</evidence>
<comment type="pathway">
    <text evidence="6">Bacterial outer membrane biogenesis; lipopolysaccharide biosynthesis.</text>
</comment>
<feature type="short sequence motif" description="HXXXXD motif" evidence="6">
    <location>
        <begin position="139"/>
        <end position="144"/>
    </location>
</feature>
<dbReference type="GO" id="GO:0005886">
    <property type="term" value="C:plasma membrane"/>
    <property type="evidence" value="ECO:0007669"/>
    <property type="project" value="UniProtKB-SubCell"/>
</dbReference>
<reference evidence="8 10" key="2">
    <citation type="submission" date="2016-11" db="EMBL/GenBank/DDBJ databases">
        <authorList>
            <person name="Jaros S."/>
            <person name="Januszkiewicz K."/>
            <person name="Wedrychowicz H."/>
        </authorList>
    </citation>
    <scope>NUCLEOTIDE SEQUENCE [LARGE SCALE GENOMIC DNA]</scope>
    <source>
        <strain evidence="8">NVI 5450</strain>
    </source>
</reference>
<dbReference type="RefSeq" id="WP_045110304.1">
    <property type="nucleotide sequence ID" value="NZ_CAWQZC010000059.1"/>
</dbReference>
<dbReference type="HAMAP" id="MF_01944">
    <property type="entry name" value="Lipid_A_LpxM"/>
    <property type="match status" value="1"/>
</dbReference>
<keyword evidence="3 6" id="KW-0808">Transferase</keyword>
<accession>A0A090ICU2</accession>
<reference evidence="7 9" key="1">
    <citation type="submission" date="2016-11" db="EMBL/GenBank/DDBJ databases">
        <authorList>
            <person name="Klemetsen T."/>
        </authorList>
    </citation>
    <scope>NUCLEOTIDE SEQUENCE [LARGE SCALE GENOMIC DNA]</scope>
    <source>
        <strain evidence="7">MT 2528</strain>
    </source>
</reference>
<protein>
    <recommendedName>
        <fullName evidence="6">Lipid A biosynthesis acyltransferase</fullName>
        <ecNumber evidence="6">2.3.1.243</ecNumber>
    </recommendedName>
    <alternativeName>
        <fullName evidence="6">Kdo(2)-lauroyl-lipid IV(A) acyltransferase</fullName>
    </alternativeName>
</protein>
<keyword evidence="4 6" id="KW-0472">Membrane</keyword>
<keyword evidence="5 6" id="KW-0012">Acyltransferase</keyword>
<dbReference type="AlphaFoldDB" id="A0A090ICU2"/>
<dbReference type="InterPro" id="IPR004960">
    <property type="entry name" value="LipA_acyltrans"/>
</dbReference>
<keyword evidence="6" id="KW-0448">Lipopolysaccharide biosynthesis</keyword>
<dbReference type="PIRSF" id="PIRSF026649">
    <property type="entry name" value="MsbB"/>
    <property type="match status" value="1"/>
</dbReference>
<evidence type="ECO:0000313" key="8">
    <source>
        <dbReference type="EMBL" id="SGZ14396.1"/>
    </source>
</evidence>
<name>A0A090ICU2_9GAMM</name>
<dbReference type="PANTHER" id="PTHR30606:SF4">
    <property type="entry name" value="LIPID A BIOSYNTHESIS MYRISTOYLTRANSFERASE"/>
    <property type="match status" value="1"/>
</dbReference>
<comment type="similarity">
    <text evidence="6">Belongs to the LpxL/LpxM/LpxP family. LpxM subfamily.</text>
</comment>
<dbReference type="GO" id="GO:0036104">
    <property type="term" value="P:Kdo2-lipid A biosynthetic process"/>
    <property type="evidence" value="ECO:0007669"/>
    <property type="project" value="UniProtKB-UniRule"/>
</dbReference>
<dbReference type="PATRIC" id="fig|80854.5.peg.2217"/>
<comment type="function">
    <text evidence="6">Catalyzes the transfer of an acyl chain from an acyl-[acyl-carrier-protein] (ACP) to a Kdo(2)-(acyl)-lipid IV(A) to form a Kdo(2)-lipid A.</text>
</comment>
<dbReference type="STRING" id="80854.MVIS_2077"/>
<keyword evidence="2 6" id="KW-0997">Cell inner membrane</keyword>
<evidence type="ECO:0000256" key="6">
    <source>
        <dbReference type="HAMAP-Rule" id="MF_01944"/>
    </source>
</evidence>
<proteinExistence type="inferred from homology"/>
<dbReference type="NCBIfam" id="TIGR02208">
    <property type="entry name" value="lipid_A_msbB"/>
    <property type="match status" value="1"/>
</dbReference>
<dbReference type="Proteomes" id="UP000182660">
    <property type="component" value="Unassembled WGS sequence"/>
</dbReference>
<dbReference type="UniPathway" id="UPA00360">
    <property type="reaction ID" value="UER00486"/>
</dbReference>
<dbReference type="PANTHER" id="PTHR30606">
    <property type="entry name" value="LIPID A BIOSYNTHESIS LAUROYL ACYLTRANSFERASE"/>
    <property type="match status" value="1"/>
</dbReference>
<keyword evidence="9" id="KW-1185">Reference proteome</keyword>
<evidence type="ECO:0000313" key="10">
    <source>
        <dbReference type="Proteomes" id="UP000183794"/>
    </source>
</evidence>
<comment type="subcellular location">
    <subcellularLocation>
        <location evidence="6">Cell inner membrane</location>
        <topology evidence="6">Single-pass membrane protein</topology>
    </subcellularLocation>
</comment>
<sequence>MSDKYKPYDLSFKKTFLLPKFWPVWFGVFVLYLLAFVPVKPRDKFARFIATKLFDLKVMSKRKKVAKINLSMCFPEMDEIEQERIIMGNLVTFCQTILSYAEPSARSLAYNRNRMVVHGGENLFPLLEEGKACILLVPHSFAVDFSGLHVASYGAPFCTMFNDSGNELFDWLMTRQRAKFGNTIYHRKAGLSALVHSLKKGESCYYLPDEDHGPKRSVFAPLFSTQKATLPVLGKLAQKTGATVVPMYAAYNETRGKFETFILPAMQNFPSESPEQDAIMMNKEIEALIECGIDQYMWTLRLLRTRPDGKKIY</sequence>
<keyword evidence="6" id="KW-0812">Transmembrane</keyword>
<evidence type="ECO:0000313" key="9">
    <source>
        <dbReference type="Proteomes" id="UP000182660"/>
    </source>
</evidence>
<dbReference type="UniPathway" id="UPA00030"/>
<dbReference type="EC" id="2.3.1.243" evidence="6"/>